<keyword evidence="2" id="KW-0472">Membrane</keyword>
<protein>
    <submittedName>
        <fullName evidence="3">Uncharacterized protein</fullName>
    </submittedName>
</protein>
<feature type="transmembrane region" description="Helical" evidence="2">
    <location>
        <begin position="129"/>
        <end position="147"/>
    </location>
</feature>
<feature type="transmembrane region" description="Helical" evidence="2">
    <location>
        <begin position="40"/>
        <end position="59"/>
    </location>
</feature>
<dbReference type="InParanoid" id="A0A1I5H5C0"/>
<gene>
    <name evidence="3" type="ORF">SAMN04489713_10619</name>
</gene>
<keyword evidence="2" id="KW-1133">Transmembrane helix</keyword>
<feature type="transmembrane region" description="Helical" evidence="2">
    <location>
        <begin position="66"/>
        <end position="85"/>
    </location>
</feature>
<feature type="transmembrane region" description="Helical" evidence="2">
    <location>
        <begin position="97"/>
        <end position="122"/>
    </location>
</feature>
<accession>A0A1I5H5C0</accession>
<keyword evidence="2" id="KW-0812">Transmembrane</keyword>
<dbReference type="Proteomes" id="UP000183413">
    <property type="component" value="Unassembled WGS sequence"/>
</dbReference>
<keyword evidence="4" id="KW-1185">Reference proteome</keyword>
<evidence type="ECO:0000313" key="3">
    <source>
        <dbReference type="EMBL" id="SFO43399.1"/>
    </source>
</evidence>
<evidence type="ECO:0000256" key="2">
    <source>
        <dbReference type="SAM" id="Phobius"/>
    </source>
</evidence>
<evidence type="ECO:0000256" key="1">
    <source>
        <dbReference type="SAM" id="MobiDB-lite"/>
    </source>
</evidence>
<dbReference type="EMBL" id="FOVH01000006">
    <property type="protein sequence ID" value="SFO43399.1"/>
    <property type="molecule type" value="Genomic_DNA"/>
</dbReference>
<reference evidence="3 4" key="1">
    <citation type="submission" date="2016-10" db="EMBL/GenBank/DDBJ databases">
        <authorList>
            <person name="de Groot N.N."/>
        </authorList>
    </citation>
    <scope>NUCLEOTIDE SEQUENCE [LARGE SCALE GENOMIC DNA]</scope>
    <source>
        <strain evidence="3 4">DSM 43067</strain>
    </source>
</reference>
<dbReference type="AlphaFoldDB" id="A0A1I5H5C0"/>
<organism evidence="3 4">
    <name type="scientific">Actinomadura madurae</name>
    <dbReference type="NCBI Taxonomy" id="1993"/>
    <lineage>
        <taxon>Bacteria</taxon>
        <taxon>Bacillati</taxon>
        <taxon>Actinomycetota</taxon>
        <taxon>Actinomycetes</taxon>
        <taxon>Streptosporangiales</taxon>
        <taxon>Thermomonosporaceae</taxon>
        <taxon>Actinomadura</taxon>
    </lineage>
</organism>
<dbReference type="GeneID" id="99647984"/>
<sequence length="203" mass="19827">MIDGAPAGTATRARPKDAPCAPPPAPGRDARAGDAALRGLAEALLIAGVSPALPGIALLRSGRVRCGSALLAGQALALAAAALAAGHGPPAGPVWPAAATAGCVLLAALWAALIVHAYAVLVPDGLPPLLRLAGGTTVAVLCLLVIVPPLGAARALAPGAVRKIIPASLTGTDSISWITAVPEATPARMRSTPTQPLPGSARP</sequence>
<feature type="region of interest" description="Disordered" evidence="1">
    <location>
        <begin position="1"/>
        <end position="31"/>
    </location>
</feature>
<proteinExistence type="predicted"/>
<evidence type="ECO:0000313" key="4">
    <source>
        <dbReference type="Proteomes" id="UP000183413"/>
    </source>
</evidence>
<name>A0A1I5H5C0_9ACTN</name>
<dbReference type="RefSeq" id="WP_024934941.1">
    <property type="nucleotide sequence ID" value="NZ_CP083237.1"/>
</dbReference>
<dbReference type="OrthoDB" id="3483641at2"/>
<dbReference type="STRING" id="1993.SAMN04489713_10619"/>